<dbReference type="AlphaFoldDB" id="D7UYG9"/>
<comment type="caution">
    <text evidence="2">The sequence shown here is derived from an EMBL/GenBank/DDBJ whole genome shotgun (WGS) entry which is preliminary data.</text>
</comment>
<dbReference type="EMBL" id="ACCR02000005">
    <property type="protein sequence ID" value="EFI83386.1"/>
    <property type="molecule type" value="Genomic_DNA"/>
</dbReference>
<dbReference type="RefSeq" id="WP_003755301.1">
    <property type="nucleotide sequence ID" value="NZ_GL538352.1"/>
</dbReference>
<keyword evidence="1" id="KW-1133">Transmembrane helix</keyword>
<reference evidence="2" key="1">
    <citation type="submission" date="2010-06" db="EMBL/GenBank/DDBJ databases">
        <authorList>
            <person name="Muzny D."/>
            <person name="Qin X."/>
            <person name="Buhay C."/>
            <person name="Dugan-Rocha S."/>
            <person name="Ding Y."/>
            <person name="Chen G."/>
            <person name="Hawes A."/>
            <person name="Holder M."/>
            <person name="Jhangiani S."/>
            <person name="Johnson A."/>
            <person name="Khan Z."/>
            <person name="Li Z."/>
            <person name="Liu W."/>
            <person name="Liu X."/>
            <person name="Perez L."/>
            <person name="Shen H."/>
            <person name="Wang Q."/>
            <person name="Watt J."/>
            <person name="Xi L."/>
            <person name="Xin Y."/>
            <person name="Zhou J."/>
            <person name="Deng J."/>
            <person name="Jiang H."/>
            <person name="Liu Y."/>
            <person name="Qu J."/>
            <person name="Song X.-Z."/>
            <person name="Zhang L."/>
            <person name="Villasana D."/>
            <person name="Johnson A."/>
            <person name="Liu J."/>
            <person name="Liyanage D."/>
            <person name="Lorensuhewa L."/>
            <person name="Robinson T."/>
            <person name="Song A."/>
            <person name="Song B.-B."/>
            <person name="Dinh H."/>
            <person name="Thornton R."/>
            <person name="Coyle M."/>
            <person name="Francisco L."/>
            <person name="Jackson L."/>
            <person name="Javaid M."/>
            <person name="Korchina V."/>
            <person name="Kovar C."/>
            <person name="Mata R."/>
            <person name="Mathew T."/>
            <person name="Ngo R."/>
            <person name="Nguyen L."/>
            <person name="Nguyen N."/>
            <person name="Okwuonu G."/>
            <person name="Ongeri F."/>
            <person name="Pham C."/>
            <person name="Simmons D."/>
            <person name="Wilczek-Boney K."/>
            <person name="Hale W."/>
            <person name="Jakkamsetti A."/>
            <person name="Pham P."/>
            <person name="Ruth R."/>
            <person name="San Lucas F."/>
            <person name="Warren J."/>
            <person name="Zhang J."/>
            <person name="Zhao Z."/>
            <person name="Zhou C."/>
            <person name="Zhu D."/>
            <person name="Lee S."/>
            <person name="Bess C."/>
            <person name="Blankenburg K."/>
            <person name="Forbes L."/>
            <person name="Fu Q."/>
            <person name="Gubbala S."/>
            <person name="Hirani K."/>
            <person name="Jayaseelan J.C."/>
            <person name="Lara F."/>
            <person name="Munidasa M."/>
            <person name="Palculict T."/>
            <person name="Patil S."/>
            <person name="Pu L.-L."/>
            <person name="Saada N."/>
            <person name="Tang L."/>
            <person name="Weissenberger G."/>
            <person name="Zhu Y."/>
            <person name="Hemphill L."/>
            <person name="Shang Y."/>
            <person name="Youmans B."/>
            <person name="Ayvaz T."/>
            <person name="Ross M."/>
            <person name="Santibanez J."/>
            <person name="Aqrawi P."/>
            <person name="Gross S."/>
            <person name="Joshi V."/>
            <person name="Fowler G."/>
            <person name="Nazareth L."/>
            <person name="Reid J."/>
            <person name="Worley K."/>
            <person name="Petrosino J."/>
            <person name="Highlander S."/>
            <person name="Gibbs R."/>
        </authorList>
    </citation>
    <scope>NUCLEOTIDE SEQUENCE [LARGE SCALE GENOMIC DNA]</scope>
    <source>
        <strain evidence="2">DSM 20601</strain>
    </source>
</reference>
<keyword evidence="1" id="KW-0812">Transmembrane</keyword>
<sequence>MKNSSYSLITLLVIGCIFIILGLINIGISLFWDFSNFENMVIGIIMLTVGGIGVLCAYYWNQKK</sequence>
<evidence type="ECO:0000256" key="1">
    <source>
        <dbReference type="SAM" id="Phobius"/>
    </source>
</evidence>
<keyword evidence="3" id="KW-1185">Reference proteome</keyword>
<dbReference type="PROSITE" id="PS51257">
    <property type="entry name" value="PROKAR_LIPOPROTEIN"/>
    <property type="match status" value="1"/>
</dbReference>
<dbReference type="Proteomes" id="UP000010119">
    <property type="component" value="Unassembled WGS sequence"/>
</dbReference>
<feature type="transmembrane region" description="Helical" evidence="1">
    <location>
        <begin position="7"/>
        <end position="28"/>
    </location>
</feature>
<gene>
    <name evidence="2" type="ORF">HMPREF0556_12071</name>
</gene>
<dbReference type="eggNOG" id="ENOG5030832">
    <property type="taxonomic scope" value="Bacteria"/>
</dbReference>
<evidence type="ECO:0000313" key="2">
    <source>
        <dbReference type="EMBL" id="EFI83386.1"/>
    </source>
</evidence>
<keyword evidence="1" id="KW-0472">Membrane</keyword>
<dbReference type="HOGENOM" id="CLU_2862403_0_0_9"/>
<evidence type="ECO:0000313" key="3">
    <source>
        <dbReference type="Proteomes" id="UP000010119"/>
    </source>
</evidence>
<accession>D7UYG9</accession>
<feature type="transmembrane region" description="Helical" evidence="1">
    <location>
        <begin position="40"/>
        <end position="60"/>
    </location>
</feature>
<protein>
    <submittedName>
        <fullName evidence="2">Uncharacterized protein</fullName>
    </submittedName>
</protein>
<organism evidence="2 3">
    <name type="scientific">Listeria grayi DSM 20601</name>
    <dbReference type="NCBI Taxonomy" id="525367"/>
    <lineage>
        <taxon>Bacteria</taxon>
        <taxon>Bacillati</taxon>
        <taxon>Bacillota</taxon>
        <taxon>Bacilli</taxon>
        <taxon>Bacillales</taxon>
        <taxon>Listeriaceae</taxon>
        <taxon>Listeria</taxon>
    </lineage>
</organism>
<name>D7UYG9_LISGR</name>
<proteinExistence type="predicted"/>